<keyword evidence="3" id="KW-1185">Reference proteome</keyword>
<sequence>MLPNTSAIHPEAWSNNPYAWDIPDPDGIFRPQNHNGIPLVRAIVKCLYASCGVFGGMFSLMLLSLVWFQSTGNMKSYARMLMLCCASDIGFWFCDTIVQVVS</sequence>
<keyword evidence="1" id="KW-1133">Transmembrane helix</keyword>
<dbReference type="Pfam" id="PF10317">
    <property type="entry name" value="7TM_GPCR_Srd"/>
    <property type="match status" value="1"/>
</dbReference>
<organism evidence="2 3">
    <name type="scientific">Bursaphelenchus okinawaensis</name>
    <dbReference type="NCBI Taxonomy" id="465554"/>
    <lineage>
        <taxon>Eukaryota</taxon>
        <taxon>Metazoa</taxon>
        <taxon>Ecdysozoa</taxon>
        <taxon>Nematoda</taxon>
        <taxon>Chromadorea</taxon>
        <taxon>Rhabditida</taxon>
        <taxon>Tylenchina</taxon>
        <taxon>Tylenchomorpha</taxon>
        <taxon>Aphelenchoidea</taxon>
        <taxon>Aphelenchoididae</taxon>
        <taxon>Bursaphelenchus</taxon>
    </lineage>
</organism>
<comment type="caution">
    <text evidence="2">The sequence shown here is derived from an EMBL/GenBank/DDBJ whole genome shotgun (WGS) entry which is preliminary data.</text>
</comment>
<dbReference type="InterPro" id="IPR019421">
    <property type="entry name" value="7TM_GPCR_serpentine_rcpt_Srd"/>
</dbReference>
<gene>
    <name evidence="2" type="ORF">BOKJ2_LOCUS700</name>
</gene>
<name>A0A811JRW9_9BILA</name>
<dbReference type="EMBL" id="CAJFDH010000001">
    <property type="protein sequence ID" value="CAD5206016.1"/>
    <property type="molecule type" value="Genomic_DNA"/>
</dbReference>
<reference evidence="2" key="1">
    <citation type="submission" date="2020-09" db="EMBL/GenBank/DDBJ databases">
        <authorList>
            <person name="Kikuchi T."/>
        </authorList>
    </citation>
    <scope>NUCLEOTIDE SEQUENCE</scope>
    <source>
        <strain evidence="2">SH1</strain>
    </source>
</reference>
<protein>
    <recommendedName>
        <fullName evidence="4">7TM_GPCR_Srx domain-containing protein</fullName>
    </recommendedName>
</protein>
<dbReference type="Proteomes" id="UP000783686">
    <property type="component" value="Unassembled WGS sequence"/>
</dbReference>
<dbReference type="AlphaFoldDB" id="A0A811JRW9"/>
<dbReference type="Proteomes" id="UP000614601">
    <property type="component" value="Unassembled WGS sequence"/>
</dbReference>
<evidence type="ECO:0000313" key="3">
    <source>
        <dbReference type="Proteomes" id="UP000614601"/>
    </source>
</evidence>
<evidence type="ECO:0000256" key="1">
    <source>
        <dbReference type="SAM" id="Phobius"/>
    </source>
</evidence>
<keyword evidence="1" id="KW-0472">Membrane</keyword>
<evidence type="ECO:0000313" key="2">
    <source>
        <dbReference type="EMBL" id="CAD5206016.1"/>
    </source>
</evidence>
<feature type="transmembrane region" description="Helical" evidence="1">
    <location>
        <begin position="47"/>
        <end position="68"/>
    </location>
</feature>
<accession>A0A811JRW9</accession>
<dbReference type="EMBL" id="CAJFCW020000001">
    <property type="protein sequence ID" value="CAG9080165.1"/>
    <property type="molecule type" value="Genomic_DNA"/>
</dbReference>
<evidence type="ECO:0008006" key="4">
    <source>
        <dbReference type="Google" id="ProtNLM"/>
    </source>
</evidence>
<proteinExistence type="predicted"/>
<keyword evidence="1" id="KW-0812">Transmembrane</keyword>